<evidence type="ECO:0000259" key="1">
    <source>
        <dbReference type="Pfam" id="PF09664"/>
    </source>
</evidence>
<name>C8XJ13_NAKMY</name>
<dbReference type="InterPro" id="IPR024466">
    <property type="entry name" value="CHP02679_N"/>
</dbReference>
<dbReference type="Pfam" id="PF09664">
    <property type="entry name" value="DUF2399"/>
    <property type="match status" value="1"/>
</dbReference>
<accession>C8XJ13</accession>
<dbReference type="HOGENOM" id="CLU_035709_0_0_11"/>
<dbReference type="InterPro" id="IPR013495">
    <property type="entry name" value="CHP02679"/>
</dbReference>
<evidence type="ECO:0000313" key="3">
    <source>
        <dbReference type="EMBL" id="ACV76600.1"/>
    </source>
</evidence>
<dbReference type="EMBL" id="CP001737">
    <property type="protein sequence ID" value="ACV76600.1"/>
    <property type="molecule type" value="Genomic_DNA"/>
</dbReference>
<organism evidence="3 4">
    <name type="scientific">Nakamurella multipartita (strain ATCC 700099 / DSM 44233 / CIP 104796 / JCM 9543 / NBRC 105858 / Y-104)</name>
    <name type="common">Microsphaera multipartita</name>
    <dbReference type="NCBI Taxonomy" id="479431"/>
    <lineage>
        <taxon>Bacteria</taxon>
        <taxon>Bacillati</taxon>
        <taxon>Actinomycetota</taxon>
        <taxon>Actinomycetes</taxon>
        <taxon>Nakamurellales</taxon>
        <taxon>Nakamurellaceae</taxon>
        <taxon>Nakamurella</taxon>
    </lineage>
</organism>
<reference evidence="3 4" key="2">
    <citation type="journal article" date="2010" name="Stand. Genomic Sci.">
        <title>Complete genome sequence of Nakamurella multipartita type strain (Y-104).</title>
        <authorList>
            <person name="Tice H."/>
            <person name="Mayilraj S."/>
            <person name="Sims D."/>
            <person name="Lapidus A."/>
            <person name="Nolan M."/>
            <person name="Lucas S."/>
            <person name="Glavina Del Rio T."/>
            <person name="Copeland A."/>
            <person name="Cheng J.F."/>
            <person name="Meincke L."/>
            <person name="Bruce D."/>
            <person name="Goodwin L."/>
            <person name="Pitluck S."/>
            <person name="Ivanova N."/>
            <person name="Mavromatis K."/>
            <person name="Ovchinnikova G."/>
            <person name="Pati A."/>
            <person name="Chen A."/>
            <person name="Palaniappan K."/>
            <person name="Land M."/>
            <person name="Hauser L."/>
            <person name="Chang Y.J."/>
            <person name="Jeffries C.D."/>
            <person name="Detter J.C."/>
            <person name="Brettin T."/>
            <person name="Rohde M."/>
            <person name="Goker M."/>
            <person name="Bristow J."/>
            <person name="Eisen J.A."/>
            <person name="Markowitz V."/>
            <person name="Hugenholtz P."/>
            <person name="Kyrpides N.C."/>
            <person name="Klenk H.P."/>
            <person name="Chen F."/>
        </authorList>
    </citation>
    <scope>NUCLEOTIDE SEQUENCE [LARGE SCALE GENOMIC DNA]</scope>
    <source>
        <strain evidence="4">ATCC 700099 / DSM 44233 / CIP 104796 / JCM 9543 / NBRC 105858 / Y-104</strain>
    </source>
</reference>
<reference evidence="4" key="1">
    <citation type="submission" date="2009-09" db="EMBL/GenBank/DDBJ databases">
        <title>The complete genome of Nakamurella multipartita DSM 44233.</title>
        <authorList>
            <consortium name="US DOE Joint Genome Institute (JGI-PGF)"/>
            <person name="Lucas S."/>
            <person name="Copeland A."/>
            <person name="Lapidus A."/>
            <person name="Glavina del Rio T."/>
            <person name="Dalin E."/>
            <person name="Tice H."/>
            <person name="Bruce D."/>
            <person name="Goodwin L."/>
            <person name="Pitluck S."/>
            <person name="Kyrpides N."/>
            <person name="Mavromatis K."/>
            <person name="Ivanova N."/>
            <person name="Ovchinnikova G."/>
            <person name="Sims D."/>
            <person name="Meincke L."/>
            <person name="Brettin T."/>
            <person name="Detter J.C."/>
            <person name="Han C."/>
            <person name="Larimer F."/>
            <person name="Land M."/>
            <person name="Hauser L."/>
            <person name="Markowitz V."/>
            <person name="Cheng J.-F."/>
            <person name="Hugenholtz P."/>
            <person name="Woyke T."/>
            <person name="Wu D."/>
            <person name="Klenk H.-P."/>
            <person name="Eisen J.A."/>
        </authorList>
    </citation>
    <scope>NUCLEOTIDE SEQUENCE [LARGE SCALE GENOMIC DNA]</scope>
    <source>
        <strain evidence="4">ATCC 700099 / DSM 44233 / CIP 104796 / JCM 9543 / NBRC 105858 / Y-104</strain>
    </source>
</reference>
<dbReference type="InterPro" id="IPR024465">
    <property type="entry name" value="DUF2399"/>
</dbReference>
<dbReference type="InParanoid" id="C8XJ13"/>
<dbReference type="AlphaFoldDB" id="C8XJ13"/>
<sequence>MSAPSPEPVVALREPPWPRILRLARARLERTGGALTGSLTVKDPTEAERKLVIGLTGSHRPPGVRSVRLPLAALDAALHRAFALSLTDAVIAVDGPLRDRPAERDQDAAARQTAVRQARERAGRLLDQPWFEPWLDDLIADGTVTRLVHRGDAGHLAQAVDVLALLPATGVALPVLAERATGHTKALSGSPVAGLVLRALARAHGVDAPTTAAQRRARWQAAGVIVDDLASQVLVLGVRPLEHHAVASWLHGAAELGIPFRLTLHQLTAAPVTLTAPRVFVCENPAVLRAAVGEWSPAHPPLICSEGVPSAACHRLVAGATGVVHWRGDFDWTGLRTTAEAITRYRARPWRMSSDDYQRGLAATGLPTEPLRGAPAASPWDPALESLMATTGRAVMEERMVDILLADLAECGREKPLSG</sequence>
<dbReference type="RefSeq" id="WP_012814075.1">
    <property type="nucleotide sequence ID" value="NC_013235.1"/>
</dbReference>
<protein>
    <recommendedName>
        <fullName evidence="5">TIGR02679 family protein</fullName>
    </recommendedName>
</protein>
<feature type="domain" description="Conserved hypothetical protein CHP02679 N terminus" evidence="2">
    <location>
        <begin position="35"/>
        <end position="240"/>
    </location>
</feature>
<dbReference type="NCBIfam" id="TIGR02679">
    <property type="entry name" value="TIGR02679 family protein"/>
    <property type="match status" value="1"/>
</dbReference>
<dbReference type="KEGG" id="nml:Namu_0167"/>
<proteinExistence type="predicted"/>
<dbReference type="eggNOG" id="COG4924">
    <property type="taxonomic scope" value="Bacteria"/>
</dbReference>
<evidence type="ECO:0008006" key="5">
    <source>
        <dbReference type="Google" id="ProtNLM"/>
    </source>
</evidence>
<evidence type="ECO:0000313" key="4">
    <source>
        <dbReference type="Proteomes" id="UP000002218"/>
    </source>
</evidence>
<dbReference type="Pfam" id="PF11796">
    <property type="entry name" value="DUF3323"/>
    <property type="match status" value="1"/>
</dbReference>
<evidence type="ECO:0000259" key="2">
    <source>
        <dbReference type="Pfam" id="PF11796"/>
    </source>
</evidence>
<feature type="domain" description="DUF2399" evidence="1">
    <location>
        <begin position="261"/>
        <end position="408"/>
    </location>
</feature>
<dbReference type="Proteomes" id="UP000002218">
    <property type="component" value="Chromosome"/>
</dbReference>
<keyword evidence="4" id="KW-1185">Reference proteome</keyword>
<dbReference type="STRING" id="479431.Namu_0167"/>
<gene>
    <name evidence="3" type="ordered locus">Namu_0167</name>
</gene>
<dbReference type="OrthoDB" id="8188786at2"/>